<dbReference type="GeneID" id="19414337"/>
<protein>
    <submittedName>
        <fullName evidence="2">Uncharacterized protein</fullName>
    </submittedName>
</protein>
<evidence type="ECO:0000313" key="3">
    <source>
        <dbReference type="Proteomes" id="UP000054317"/>
    </source>
</evidence>
<sequence length="355" mass="40931">MSTTITTTPVDVEDEYTLLLRSRLGDEQTMNRVSESFENVFRQENIRSQTLSDIRQLRQTVNDIDRGFQMIRNDLWTFDQQGFRDENGQVLQLAPQWTAHYDRFKQIMEQSYRNAVDASAFMEQYCTLLPSPGEHINVNDIPDMKMELELFMLELKAKEEVAYGTQSSFKTLAEEVRLFACILENSVQRAGVQLTRELNETRARLSDLQRRLQEYIRRRGSVCADAVSLGAGYAFDALTYLCPAFAILSLVSLEKEINQCRHDLNVLEGKQPLLKKYQQLLDATKDEIGTLANKIDVIANIWQYLKSDMQSLHEKLRLALTTGTKPRSLGKKLQIAREVYLRLAELLEEYAKGRP</sequence>
<dbReference type="EMBL" id="JH711797">
    <property type="protein sequence ID" value="EIW52117.1"/>
    <property type="molecule type" value="Genomic_DNA"/>
</dbReference>
<keyword evidence="3" id="KW-1185">Reference proteome</keyword>
<dbReference type="OrthoDB" id="2739860at2759"/>
<name>R7S8Z9_TRAVS</name>
<dbReference type="Proteomes" id="UP000054317">
    <property type="component" value="Unassembled WGS sequence"/>
</dbReference>
<organism evidence="2 3">
    <name type="scientific">Trametes versicolor (strain FP-101664)</name>
    <name type="common">White-rot fungus</name>
    <name type="synonym">Coriolus versicolor</name>
    <dbReference type="NCBI Taxonomy" id="717944"/>
    <lineage>
        <taxon>Eukaryota</taxon>
        <taxon>Fungi</taxon>
        <taxon>Dikarya</taxon>
        <taxon>Basidiomycota</taxon>
        <taxon>Agaricomycotina</taxon>
        <taxon>Agaricomycetes</taxon>
        <taxon>Polyporales</taxon>
        <taxon>Polyporaceae</taxon>
        <taxon>Trametes</taxon>
    </lineage>
</organism>
<dbReference type="OMA" id="CILENSV"/>
<dbReference type="AlphaFoldDB" id="R7S8Z9"/>
<dbReference type="KEGG" id="tvs:TRAVEDRAFT_40814"/>
<feature type="coiled-coil region" evidence="1">
    <location>
        <begin position="250"/>
        <end position="294"/>
    </location>
</feature>
<evidence type="ECO:0000313" key="2">
    <source>
        <dbReference type="EMBL" id="EIW52117.1"/>
    </source>
</evidence>
<feature type="coiled-coil region" evidence="1">
    <location>
        <begin position="191"/>
        <end position="218"/>
    </location>
</feature>
<reference evidence="3" key="1">
    <citation type="journal article" date="2012" name="Science">
        <title>The Paleozoic origin of enzymatic lignin decomposition reconstructed from 31 fungal genomes.</title>
        <authorList>
            <person name="Floudas D."/>
            <person name="Binder M."/>
            <person name="Riley R."/>
            <person name="Barry K."/>
            <person name="Blanchette R.A."/>
            <person name="Henrissat B."/>
            <person name="Martinez A.T."/>
            <person name="Otillar R."/>
            <person name="Spatafora J.W."/>
            <person name="Yadav J.S."/>
            <person name="Aerts A."/>
            <person name="Benoit I."/>
            <person name="Boyd A."/>
            <person name="Carlson A."/>
            <person name="Copeland A."/>
            <person name="Coutinho P.M."/>
            <person name="de Vries R.P."/>
            <person name="Ferreira P."/>
            <person name="Findley K."/>
            <person name="Foster B."/>
            <person name="Gaskell J."/>
            <person name="Glotzer D."/>
            <person name="Gorecki P."/>
            <person name="Heitman J."/>
            <person name="Hesse C."/>
            <person name="Hori C."/>
            <person name="Igarashi K."/>
            <person name="Jurgens J.A."/>
            <person name="Kallen N."/>
            <person name="Kersten P."/>
            <person name="Kohler A."/>
            <person name="Kuees U."/>
            <person name="Kumar T.K.A."/>
            <person name="Kuo A."/>
            <person name="LaButti K."/>
            <person name="Larrondo L.F."/>
            <person name="Lindquist E."/>
            <person name="Ling A."/>
            <person name="Lombard V."/>
            <person name="Lucas S."/>
            <person name="Lundell T."/>
            <person name="Martin R."/>
            <person name="McLaughlin D.J."/>
            <person name="Morgenstern I."/>
            <person name="Morin E."/>
            <person name="Murat C."/>
            <person name="Nagy L.G."/>
            <person name="Nolan M."/>
            <person name="Ohm R.A."/>
            <person name="Patyshakuliyeva A."/>
            <person name="Rokas A."/>
            <person name="Ruiz-Duenas F.J."/>
            <person name="Sabat G."/>
            <person name="Salamov A."/>
            <person name="Samejima M."/>
            <person name="Schmutz J."/>
            <person name="Slot J.C."/>
            <person name="St John F."/>
            <person name="Stenlid J."/>
            <person name="Sun H."/>
            <person name="Sun S."/>
            <person name="Syed K."/>
            <person name="Tsang A."/>
            <person name="Wiebenga A."/>
            <person name="Young D."/>
            <person name="Pisabarro A."/>
            <person name="Eastwood D.C."/>
            <person name="Martin F."/>
            <person name="Cullen D."/>
            <person name="Grigoriev I.V."/>
            <person name="Hibbett D.S."/>
        </authorList>
    </citation>
    <scope>NUCLEOTIDE SEQUENCE [LARGE SCALE GENOMIC DNA]</scope>
    <source>
        <strain evidence="3">FP-101664</strain>
    </source>
</reference>
<dbReference type="RefSeq" id="XP_008045031.1">
    <property type="nucleotide sequence ID" value="XM_008046840.1"/>
</dbReference>
<gene>
    <name evidence="2" type="ORF">TRAVEDRAFT_40814</name>
</gene>
<evidence type="ECO:0000256" key="1">
    <source>
        <dbReference type="SAM" id="Coils"/>
    </source>
</evidence>
<keyword evidence="1" id="KW-0175">Coiled coil</keyword>
<dbReference type="SUPFAM" id="SSF58100">
    <property type="entry name" value="Bacterial hemolysins"/>
    <property type="match status" value="1"/>
</dbReference>
<proteinExistence type="predicted"/>
<dbReference type="Gene3D" id="1.20.1170.10">
    <property type="match status" value="1"/>
</dbReference>
<accession>R7S8Z9</accession>